<name>A0A1N6KDQ4_9BURK</name>
<dbReference type="EMBL" id="FSRM01000002">
    <property type="protein sequence ID" value="SIO54456.1"/>
    <property type="molecule type" value="Genomic_DNA"/>
</dbReference>
<proteinExistence type="predicted"/>
<protein>
    <submittedName>
        <fullName evidence="2">Uncharacterized protein</fullName>
    </submittedName>
</protein>
<evidence type="ECO:0000313" key="3">
    <source>
        <dbReference type="Proteomes" id="UP000184693"/>
    </source>
</evidence>
<dbReference type="AlphaFoldDB" id="A0A1N6KDQ4"/>
<organism evidence="2 3">
    <name type="scientific">Paraburkholderia phenazinium</name>
    <dbReference type="NCBI Taxonomy" id="60549"/>
    <lineage>
        <taxon>Bacteria</taxon>
        <taxon>Pseudomonadati</taxon>
        <taxon>Pseudomonadota</taxon>
        <taxon>Betaproteobacteria</taxon>
        <taxon>Burkholderiales</taxon>
        <taxon>Burkholderiaceae</taxon>
        <taxon>Paraburkholderia</taxon>
    </lineage>
</organism>
<feature type="compositionally biased region" description="Basic and acidic residues" evidence="1">
    <location>
        <begin position="30"/>
        <end position="42"/>
    </location>
</feature>
<accession>A0A1N6KDQ4</accession>
<evidence type="ECO:0000313" key="2">
    <source>
        <dbReference type="EMBL" id="SIO54456.1"/>
    </source>
</evidence>
<feature type="region of interest" description="Disordered" evidence="1">
    <location>
        <begin position="28"/>
        <end position="63"/>
    </location>
</feature>
<dbReference type="Proteomes" id="UP000184693">
    <property type="component" value="Unassembled WGS sequence"/>
</dbReference>
<evidence type="ECO:0000256" key="1">
    <source>
        <dbReference type="SAM" id="MobiDB-lite"/>
    </source>
</evidence>
<gene>
    <name evidence="2" type="ORF">SAMN05444168_6840</name>
</gene>
<sequence>MMCFVKLWSGGGAAWVVKISVLLPGKKRRQNDEAVDQRDDRCWPNPGRQRPHHIDPFLTFKPT</sequence>
<reference evidence="2 3" key="1">
    <citation type="submission" date="2016-11" db="EMBL/GenBank/DDBJ databases">
        <authorList>
            <person name="Jaros S."/>
            <person name="Januszkiewicz K."/>
            <person name="Wedrychowicz H."/>
        </authorList>
    </citation>
    <scope>NUCLEOTIDE SEQUENCE [LARGE SCALE GENOMIC DNA]</scope>
    <source>
        <strain evidence="2 3">GAS86</strain>
    </source>
</reference>